<name>E0IDJ2_9BACL</name>
<dbReference type="InterPro" id="IPR056106">
    <property type="entry name" value="DUF7689"/>
</dbReference>
<proteinExistence type="predicted"/>
<evidence type="ECO:0000256" key="1">
    <source>
        <dbReference type="SAM" id="SignalP"/>
    </source>
</evidence>
<keyword evidence="4" id="KW-1185">Reference proteome</keyword>
<accession>E0IDJ2</accession>
<feature type="chain" id="PRO_5039196763" description="DUF7689 domain-containing protein" evidence="1">
    <location>
        <begin position="27"/>
        <end position="159"/>
    </location>
</feature>
<feature type="domain" description="DUF7689" evidence="2">
    <location>
        <begin position="53"/>
        <end position="159"/>
    </location>
</feature>
<dbReference type="Proteomes" id="UP000005387">
    <property type="component" value="Unassembled WGS sequence"/>
</dbReference>
<evidence type="ECO:0000259" key="2">
    <source>
        <dbReference type="Pfam" id="PF24738"/>
    </source>
</evidence>
<evidence type="ECO:0000313" key="3">
    <source>
        <dbReference type="EMBL" id="EFM09647.1"/>
    </source>
</evidence>
<feature type="signal peptide" evidence="1">
    <location>
        <begin position="1"/>
        <end position="26"/>
    </location>
</feature>
<dbReference type="AlphaFoldDB" id="E0IDJ2"/>
<reference evidence="3 4" key="1">
    <citation type="submission" date="2010-07" db="EMBL/GenBank/DDBJ databases">
        <title>The draft genome of Paenibacillus curdlanolyticus YK9.</title>
        <authorList>
            <consortium name="US DOE Joint Genome Institute (JGI-PGF)"/>
            <person name="Lucas S."/>
            <person name="Copeland A."/>
            <person name="Lapidus A."/>
            <person name="Cheng J.-F."/>
            <person name="Bruce D."/>
            <person name="Goodwin L."/>
            <person name="Pitluck S."/>
            <person name="Land M.L."/>
            <person name="Hauser L."/>
            <person name="Chang Y.-J."/>
            <person name="Jeffries C."/>
            <person name="Anderson I.J."/>
            <person name="Johnson E."/>
            <person name="Loganathan U."/>
            <person name="Mulhopadhyay B."/>
            <person name="Kyrpides N."/>
            <person name="Woyke T.J."/>
        </authorList>
    </citation>
    <scope>NUCLEOTIDE SEQUENCE [LARGE SCALE GENOMIC DNA]</scope>
    <source>
        <strain evidence="3 4">YK9</strain>
    </source>
</reference>
<dbReference type="STRING" id="717606.PaecuDRAFT_3696"/>
<organism evidence="3 4">
    <name type="scientific">Paenibacillus curdlanolyticus YK9</name>
    <dbReference type="NCBI Taxonomy" id="717606"/>
    <lineage>
        <taxon>Bacteria</taxon>
        <taxon>Bacillati</taxon>
        <taxon>Bacillota</taxon>
        <taxon>Bacilli</taxon>
        <taxon>Bacillales</taxon>
        <taxon>Paenibacillaceae</taxon>
        <taxon>Paenibacillus</taxon>
    </lineage>
</organism>
<dbReference type="EMBL" id="AEDD01000010">
    <property type="protein sequence ID" value="EFM09647.1"/>
    <property type="molecule type" value="Genomic_DNA"/>
</dbReference>
<protein>
    <recommendedName>
        <fullName evidence="2">DUF7689 domain-containing protein</fullName>
    </recommendedName>
</protein>
<keyword evidence="1" id="KW-0732">Signal</keyword>
<dbReference type="RefSeq" id="WP_006039682.1">
    <property type="nucleotide sequence ID" value="NZ_AEDD01000010.1"/>
</dbReference>
<sequence>MINRKRILPTAVAITAVVAGSATAYAGYDAGLFSQPQSTYEAAVKTSGNYYYLAAASSSYNSLAYALGDTSNWVWPWGSSNPTSAQVDTYLSGRGYTTTTTASEVKIISYGTSSSIGHFGKPSDVNYVNAKWGQLERLQSLNWDPYNTSSYGAKVKTYK</sequence>
<dbReference type="eggNOG" id="ENOG50349HR">
    <property type="taxonomic scope" value="Bacteria"/>
</dbReference>
<dbReference type="OrthoDB" id="2626871at2"/>
<gene>
    <name evidence="3" type="ORF">PaecuDRAFT_3696</name>
</gene>
<dbReference type="Pfam" id="PF24738">
    <property type="entry name" value="DUF7689"/>
    <property type="match status" value="1"/>
</dbReference>
<evidence type="ECO:0000313" key="4">
    <source>
        <dbReference type="Proteomes" id="UP000005387"/>
    </source>
</evidence>